<dbReference type="InterPro" id="IPR036661">
    <property type="entry name" value="Luciferase-like_sf"/>
</dbReference>
<dbReference type="AlphaFoldDB" id="A0A1X7IA44"/>
<proteinExistence type="predicted"/>
<dbReference type="Gene3D" id="3.20.20.30">
    <property type="entry name" value="Luciferase-like domain"/>
    <property type="match status" value="1"/>
</dbReference>
<dbReference type="STRING" id="150121.SAMN06296010_0259"/>
<feature type="domain" description="Luciferase-like" evidence="2">
    <location>
        <begin position="6"/>
        <end position="294"/>
    </location>
</feature>
<accession>A0A1X7IA44</accession>
<evidence type="ECO:0000259" key="2">
    <source>
        <dbReference type="Pfam" id="PF00296"/>
    </source>
</evidence>
<dbReference type="SUPFAM" id="SSF51679">
    <property type="entry name" value="Bacterial luciferase-like"/>
    <property type="match status" value="1"/>
</dbReference>
<dbReference type="PANTHER" id="PTHR43244:SF1">
    <property type="entry name" value="5,10-METHYLENETETRAHYDROMETHANOPTERIN REDUCTASE"/>
    <property type="match status" value="1"/>
</dbReference>
<keyword evidence="4" id="KW-1185">Reference proteome</keyword>
<protein>
    <submittedName>
        <fullName evidence="3">Flavin-dependent oxidoreductase, luciferase family (Includes alkanesulfonate monooxygenase SsuD and methylene tetrahydromethanopterin reductase)</fullName>
    </submittedName>
</protein>
<dbReference type="InterPro" id="IPR050564">
    <property type="entry name" value="F420-G6PD/mer"/>
</dbReference>
<gene>
    <name evidence="3" type="ORF">SAMN06296010_0259</name>
</gene>
<dbReference type="GO" id="GO:0016705">
    <property type="term" value="F:oxidoreductase activity, acting on paired donors, with incorporation or reduction of molecular oxygen"/>
    <property type="evidence" value="ECO:0007669"/>
    <property type="project" value="InterPro"/>
</dbReference>
<evidence type="ECO:0000313" key="4">
    <source>
        <dbReference type="Proteomes" id="UP000193244"/>
    </source>
</evidence>
<reference evidence="4" key="1">
    <citation type="submission" date="2017-04" db="EMBL/GenBank/DDBJ databases">
        <authorList>
            <person name="Varghese N."/>
            <person name="Submissions S."/>
        </authorList>
    </citation>
    <scope>NUCLEOTIDE SEQUENCE [LARGE SCALE GENOMIC DNA]</scope>
    <source>
        <strain evidence="4">VKM Ac-2510</strain>
    </source>
</reference>
<dbReference type="RefSeq" id="WP_085482195.1">
    <property type="nucleotide sequence ID" value="NZ_FXAY01000001.1"/>
</dbReference>
<dbReference type="Pfam" id="PF00296">
    <property type="entry name" value="Bac_luciferase"/>
    <property type="match status" value="1"/>
</dbReference>
<dbReference type="OrthoDB" id="675245at2"/>
<evidence type="ECO:0000313" key="3">
    <source>
        <dbReference type="EMBL" id="SMG10894.1"/>
    </source>
</evidence>
<evidence type="ECO:0000256" key="1">
    <source>
        <dbReference type="ARBA" id="ARBA00023002"/>
    </source>
</evidence>
<sequence length="316" mass="33512">MTTATVGTMLPRDLPAHQIVQFVQKAEQLGFDELWVVEDCFFRGGFAQAAVALASTQRIRVGIGILPAPVRNAAFTALEANTLAELYPGRLILGIGHGMPDWMRQVGDKPASILTMLDEQLTALRTLLAGDKLEVDGRYVQIHGAQLETPATIAPPVLAGVRGPKSLALSGRSADGTILAEPVTPEYLVAALANIDAAGPHEIVAYNVAAVDDDASVARDRARPSLEWIGEPDWAPHISPLPFADEFAALRARSSTSAEFTAALPDEWLDALALVGTPDRVRARIAELHASGATSVVLMPAGEDPLAQLDSLARAL</sequence>
<dbReference type="Proteomes" id="UP000193244">
    <property type="component" value="Unassembled WGS sequence"/>
</dbReference>
<dbReference type="InterPro" id="IPR011251">
    <property type="entry name" value="Luciferase-like_dom"/>
</dbReference>
<keyword evidence="3" id="KW-0503">Monooxygenase</keyword>
<dbReference type="EMBL" id="FXAY01000001">
    <property type="protein sequence ID" value="SMG10894.1"/>
    <property type="molecule type" value="Genomic_DNA"/>
</dbReference>
<dbReference type="GO" id="GO:0004497">
    <property type="term" value="F:monooxygenase activity"/>
    <property type="evidence" value="ECO:0007669"/>
    <property type="project" value="UniProtKB-KW"/>
</dbReference>
<organism evidence="3 4">
    <name type="scientific">Agreia pratensis</name>
    <dbReference type="NCBI Taxonomy" id="150121"/>
    <lineage>
        <taxon>Bacteria</taxon>
        <taxon>Bacillati</taxon>
        <taxon>Actinomycetota</taxon>
        <taxon>Actinomycetes</taxon>
        <taxon>Micrococcales</taxon>
        <taxon>Microbacteriaceae</taxon>
        <taxon>Agreia</taxon>
    </lineage>
</organism>
<dbReference type="PANTHER" id="PTHR43244">
    <property type="match status" value="1"/>
</dbReference>
<name>A0A1X7IA44_9MICO</name>
<keyword evidence="1" id="KW-0560">Oxidoreductase</keyword>